<protein>
    <submittedName>
        <fullName evidence="1">Uncharacterized protein</fullName>
    </submittedName>
</protein>
<dbReference type="EnsemblPlants" id="EMT12687">
    <property type="protein sequence ID" value="EMT12687"/>
    <property type="gene ID" value="F775_06472"/>
</dbReference>
<sequence length="181" mass="19633">MSKAKNPRSAVLELGKNHEGVLGRSSLPRLGSDQRGDEASGAARWVELFCVLAVKGQQPKMVGSGVGVKGRWMLSGQGRSRRSRGGAGKQRLQQELGVVHGDAGGARSTGVVEAPAPVVRCRVKQRASWLSVLMQKQCRRAELGRGGGWVPCQWRTGNRRAEEARSAPELSSCPWFWTTKM</sequence>
<dbReference type="AlphaFoldDB" id="M8B7F4"/>
<reference evidence="1" key="1">
    <citation type="submission" date="2015-06" db="UniProtKB">
        <authorList>
            <consortium name="EnsemblPlants"/>
        </authorList>
    </citation>
    <scope>IDENTIFICATION</scope>
</reference>
<name>M8B7F4_AEGTA</name>
<proteinExistence type="predicted"/>
<organism evidence="1">
    <name type="scientific">Aegilops tauschii</name>
    <name type="common">Tausch's goatgrass</name>
    <name type="synonym">Aegilops squarrosa</name>
    <dbReference type="NCBI Taxonomy" id="37682"/>
    <lineage>
        <taxon>Eukaryota</taxon>
        <taxon>Viridiplantae</taxon>
        <taxon>Streptophyta</taxon>
        <taxon>Embryophyta</taxon>
        <taxon>Tracheophyta</taxon>
        <taxon>Spermatophyta</taxon>
        <taxon>Magnoliopsida</taxon>
        <taxon>Liliopsida</taxon>
        <taxon>Poales</taxon>
        <taxon>Poaceae</taxon>
        <taxon>BOP clade</taxon>
        <taxon>Pooideae</taxon>
        <taxon>Triticodae</taxon>
        <taxon>Triticeae</taxon>
        <taxon>Triticinae</taxon>
        <taxon>Aegilops</taxon>
    </lineage>
</organism>
<evidence type="ECO:0000313" key="1">
    <source>
        <dbReference type="EnsemblPlants" id="EMT12687"/>
    </source>
</evidence>
<accession>M8B7F4</accession>